<dbReference type="Pfam" id="PF13912">
    <property type="entry name" value="zf-C2H2_6"/>
    <property type="match status" value="1"/>
</dbReference>
<dbReference type="InterPro" id="IPR013087">
    <property type="entry name" value="Znf_C2H2_type"/>
</dbReference>
<dbReference type="InterPro" id="IPR051095">
    <property type="entry name" value="Dros_DevTransReg"/>
</dbReference>
<feature type="domain" description="BTB" evidence="4">
    <location>
        <begin position="32"/>
        <end position="97"/>
    </location>
</feature>
<dbReference type="PROSITE" id="PS50097">
    <property type="entry name" value="BTB"/>
    <property type="match status" value="1"/>
</dbReference>
<feature type="domain" description="C2H2-type" evidence="5">
    <location>
        <begin position="275"/>
        <end position="302"/>
    </location>
</feature>
<dbReference type="Gene3D" id="3.30.710.10">
    <property type="entry name" value="Potassium Channel Kv1.1, Chain A"/>
    <property type="match status" value="1"/>
</dbReference>
<dbReference type="PhylomeDB" id="T1JEK0"/>
<reference evidence="7" key="1">
    <citation type="submission" date="2011-05" db="EMBL/GenBank/DDBJ databases">
        <authorList>
            <person name="Richards S.R."/>
            <person name="Qu J."/>
            <person name="Jiang H."/>
            <person name="Jhangiani S.N."/>
            <person name="Agravi P."/>
            <person name="Goodspeed R."/>
            <person name="Gross S."/>
            <person name="Mandapat C."/>
            <person name="Jackson L."/>
            <person name="Mathew T."/>
            <person name="Pu L."/>
            <person name="Thornton R."/>
            <person name="Saada N."/>
            <person name="Wilczek-Boney K.B."/>
            <person name="Lee S."/>
            <person name="Kovar C."/>
            <person name="Wu Y."/>
            <person name="Scherer S.E."/>
            <person name="Worley K.C."/>
            <person name="Muzny D.M."/>
            <person name="Gibbs R."/>
        </authorList>
    </citation>
    <scope>NUCLEOTIDE SEQUENCE</scope>
    <source>
        <strain evidence="7">Brora</strain>
    </source>
</reference>
<protein>
    <recommendedName>
        <fullName evidence="8">BTB domain-containing protein</fullName>
    </recommendedName>
</protein>
<dbReference type="Proteomes" id="UP000014500">
    <property type="component" value="Unassembled WGS sequence"/>
</dbReference>
<dbReference type="eggNOG" id="KOG1721">
    <property type="taxonomic scope" value="Eukaryota"/>
</dbReference>
<keyword evidence="2" id="KW-0863">Zinc-finger</keyword>
<dbReference type="Gene3D" id="3.30.160.60">
    <property type="entry name" value="Classic Zinc Finger"/>
    <property type="match status" value="1"/>
</dbReference>
<dbReference type="EnsemblMetazoa" id="SMAR012247-RA">
    <property type="protein sequence ID" value="SMAR012247-PA"/>
    <property type="gene ID" value="SMAR012247"/>
</dbReference>
<dbReference type="Pfam" id="PF00096">
    <property type="entry name" value="zf-C2H2"/>
    <property type="match status" value="1"/>
</dbReference>
<feature type="compositionally biased region" description="Basic residues" evidence="3">
    <location>
        <begin position="136"/>
        <end position="148"/>
    </location>
</feature>
<accession>T1JEK0</accession>
<proteinExistence type="predicted"/>
<feature type="domain" description="C2H2-type" evidence="5">
    <location>
        <begin position="304"/>
        <end position="335"/>
    </location>
</feature>
<evidence type="ECO:0000313" key="6">
    <source>
        <dbReference type="EnsemblMetazoa" id="SMAR012247-PA"/>
    </source>
</evidence>
<reference evidence="6" key="2">
    <citation type="submission" date="2015-02" db="UniProtKB">
        <authorList>
            <consortium name="EnsemblMetazoa"/>
        </authorList>
    </citation>
    <scope>IDENTIFICATION</scope>
</reference>
<dbReference type="SUPFAM" id="SSF54695">
    <property type="entry name" value="POZ domain"/>
    <property type="match status" value="1"/>
</dbReference>
<evidence type="ECO:0000256" key="2">
    <source>
        <dbReference type="PROSITE-ProRule" id="PRU00042"/>
    </source>
</evidence>
<dbReference type="GO" id="GO:0003006">
    <property type="term" value="P:developmental process involved in reproduction"/>
    <property type="evidence" value="ECO:0007669"/>
    <property type="project" value="UniProtKB-ARBA"/>
</dbReference>
<evidence type="ECO:0000256" key="1">
    <source>
        <dbReference type="ARBA" id="ARBA00023242"/>
    </source>
</evidence>
<keyword evidence="2" id="KW-0862">Zinc</keyword>
<dbReference type="InterPro" id="IPR000210">
    <property type="entry name" value="BTB/POZ_dom"/>
</dbReference>
<feature type="region of interest" description="Disordered" evidence="3">
    <location>
        <begin position="126"/>
        <end position="171"/>
    </location>
</feature>
<evidence type="ECO:0000259" key="5">
    <source>
        <dbReference type="PROSITE" id="PS50157"/>
    </source>
</evidence>
<dbReference type="GO" id="GO:0006357">
    <property type="term" value="P:regulation of transcription by RNA polymerase II"/>
    <property type="evidence" value="ECO:0007669"/>
    <property type="project" value="TreeGrafter"/>
</dbReference>
<dbReference type="PANTHER" id="PTHR23110:SF109">
    <property type="entry name" value="FI07618P-RELATED"/>
    <property type="match status" value="1"/>
</dbReference>
<dbReference type="GO" id="GO:0008270">
    <property type="term" value="F:zinc ion binding"/>
    <property type="evidence" value="ECO:0007669"/>
    <property type="project" value="UniProtKB-KW"/>
</dbReference>
<evidence type="ECO:0000259" key="4">
    <source>
        <dbReference type="PROSITE" id="PS50097"/>
    </source>
</evidence>
<dbReference type="Pfam" id="PF00651">
    <property type="entry name" value="BTB"/>
    <property type="match status" value="1"/>
</dbReference>
<dbReference type="PROSITE" id="PS00028">
    <property type="entry name" value="ZINC_FINGER_C2H2_1"/>
    <property type="match status" value="2"/>
</dbReference>
<dbReference type="InterPro" id="IPR011333">
    <property type="entry name" value="SKP1/BTB/POZ_sf"/>
</dbReference>
<dbReference type="GO" id="GO:0005634">
    <property type="term" value="C:nucleus"/>
    <property type="evidence" value="ECO:0007669"/>
    <property type="project" value="TreeGrafter"/>
</dbReference>
<dbReference type="GO" id="GO:0048513">
    <property type="term" value="P:animal organ development"/>
    <property type="evidence" value="ECO:0007669"/>
    <property type="project" value="UniProtKB-ARBA"/>
</dbReference>
<feature type="region of interest" description="Disordered" evidence="3">
    <location>
        <begin position="231"/>
        <end position="256"/>
    </location>
</feature>
<dbReference type="CDD" id="cd18315">
    <property type="entry name" value="BTB_POZ_BAB-like"/>
    <property type="match status" value="1"/>
</dbReference>
<dbReference type="PROSITE" id="PS50157">
    <property type="entry name" value="ZINC_FINGER_C2H2_2"/>
    <property type="match status" value="2"/>
</dbReference>
<sequence>MGSETQFCLRWNNHQLNMLTVFENLLQSQILVDVTLACDGLTLRAHKMVLSACSPYFQTIFTENPCKHPIVILKDVSANELQALLDFMYKGEVNVSQEKLSSLLKTADYLKIKGLSEVCRRGLDTEETTVVTARKTPNKKPNHRRRFRDRQDSVSSPPLSSSSKSDHCVDMKGSPEIVETQVDLPPVDGSPAVSDKQDHVPQLPAMVELEPEANVDENDDNAVDLIKKENDTFTPPMETDNSPVGGSSPLSGMPSTSNAQALIPLSRRALAYAPQRCRLCQKVISNIYNFRKHMKVHSPVQQRFECHLCLRVYNREDNLRWHLRTKHGVQLRRKPRRPGITLLSHDHSLLAPVSEQRQLPP</sequence>
<feature type="compositionally biased region" description="Polar residues" evidence="3">
    <location>
        <begin position="239"/>
        <end position="256"/>
    </location>
</feature>
<keyword evidence="7" id="KW-1185">Reference proteome</keyword>
<dbReference type="PANTHER" id="PTHR23110">
    <property type="entry name" value="BTB DOMAIN TRANSCRIPTION FACTOR"/>
    <property type="match status" value="1"/>
</dbReference>
<evidence type="ECO:0000313" key="7">
    <source>
        <dbReference type="Proteomes" id="UP000014500"/>
    </source>
</evidence>
<dbReference type="HOGENOM" id="CLU_011721_4_2_1"/>
<name>T1JEK0_STRMM</name>
<dbReference type="OMA" id="EQHKCPL"/>
<keyword evidence="1" id="KW-0539">Nucleus</keyword>
<organism evidence="6 7">
    <name type="scientific">Strigamia maritima</name>
    <name type="common">European centipede</name>
    <name type="synonym">Geophilus maritimus</name>
    <dbReference type="NCBI Taxonomy" id="126957"/>
    <lineage>
        <taxon>Eukaryota</taxon>
        <taxon>Metazoa</taxon>
        <taxon>Ecdysozoa</taxon>
        <taxon>Arthropoda</taxon>
        <taxon>Myriapoda</taxon>
        <taxon>Chilopoda</taxon>
        <taxon>Pleurostigmophora</taxon>
        <taxon>Geophilomorpha</taxon>
        <taxon>Linotaeniidae</taxon>
        <taxon>Strigamia</taxon>
    </lineage>
</organism>
<dbReference type="SMART" id="SM00355">
    <property type="entry name" value="ZnF_C2H2"/>
    <property type="match status" value="2"/>
</dbReference>
<keyword evidence="2" id="KW-0479">Metal-binding</keyword>
<dbReference type="InterPro" id="IPR036236">
    <property type="entry name" value="Znf_C2H2_sf"/>
</dbReference>
<evidence type="ECO:0000256" key="3">
    <source>
        <dbReference type="SAM" id="MobiDB-lite"/>
    </source>
</evidence>
<dbReference type="SMART" id="SM00225">
    <property type="entry name" value="BTB"/>
    <property type="match status" value="1"/>
</dbReference>
<evidence type="ECO:0008006" key="8">
    <source>
        <dbReference type="Google" id="ProtNLM"/>
    </source>
</evidence>
<dbReference type="AlphaFoldDB" id="T1JEK0"/>
<feature type="compositionally biased region" description="Low complexity" evidence="3">
    <location>
        <begin position="153"/>
        <end position="163"/>
    </location>
</feature>
<dbReference type="GO" id="GO:0048666">
    <property type="term" value="P:neuron development"/>
    <property type="evidence" value="ECO:0007669"/>
    <property type="project" value="UniProtKB-ARBA"/>
</dbReference>
<dbReference type="EMBL" id="JH432122">
    <property type="status" value="NOT_ANNOTATED_CDS"/>
    <property type="molecule type" value="Genomic_DNA"/>
</dbReference>
<dbReference type="SUPFAM" id="SSF57667">
    <property type="entry name" value="beta-beta-alpha zinc fingers"/>
    <property type="match status" value="1"/>
</dbReference>